<dbReference type="InterPro" id="IPR052209">
    <property type="entry name" value="CbiZ"/>
</dbReference>
<reference evidence="1 2" key="1">
    <citation type="submission" date="2020-03" db="EMBL/GenBank/DDBJ databases">
        <title>WGS of actinomycetes isolated from Thailand.</title>
        <authorList>
            <person name="Thawai C."/>
        </authorList>
    </citation>
    <scope>NUCLEOTIDE SEQUENCE [LARGE SCALE GENOMIC DNA]</scope>
    <source>
        <strain evidence="1 2">NBRC 13905</strain>
    </source>
</reference>
<evidence type="ECO:0000313" key="2">
    <source>
        <dbReference type="Proteomes" id="UP000635996"/>
    </source>
</evidence>
<dbReference type="PANTHER" id="PTHR35336">
    <property type="entry name" value="ADENOSYLCOBINAMIDE AMIDOHYDROLASE"/>
    <property type="match status" value="1"/>
</dbReference>
<sequence>MTAVLPASTKPTGLGDVQLLPRVEQGEQLHALLWRAGPGMRMISTAVLGGGLGERHWVLNAQVPHGYRRTDPDRHLAELAARAGLHGPGVGLMTAADVSGYGHATDGGTEAVVTAGISVRGWAASPAEGTSLPARPGTINIVAALPVPLTDAALVNAVTTATEAKVQALVEAGLDCSGTPTDAVCVAAPAPTAGTTPHAFAGPRSEWGARLARAVHRAVHAALPQG</sequence>
<proteinExistence type="predicted"/>
<keyword evidence="2" id="KW-1185">Reference proteome</keyword>
<dbReference type="InterPro" id="IPR002808">
    <property type="entry name" value="AdoCbi_amidolase"/>
</dbReference>
<dbReference type="Proteomes" id="UP000635996">
    <property type="component" value="Unassembled WGS sequence"/>
</dbReference>
<organism evidence="1 2">
    <name type="scientific">Streptomyces thermoviolaceus subsp. thermoviolaceus</name>
    <dbReference type="NCBI Taxonomy" id="66860"/>
    <lineage>
        <taxon>Bacteria</taxon>
        <taxon>Bacillati</taxon>
        <taxon>Actinomycetota</taxon>
        <taxon>Actinomycetes</taxon>
        <taxon>Kitasatosporales</taxon>
        <taxon>Streptomycetaceae</taxon>
        <taxon>Streptomyces</taxon>
    </lineage>
</organism>
<name>A0ABX0YWT6_STRTL</name>
<dbReference type="RefSeq" id="WP_168131727.1">
    <property type="nucleotide sequence ID" value="NZ_BMVZ01000018.1"/>
</dbReference>
<dbReference type="Pfam" id="PF01955">
    <property type="entry name" value="CbiZ"/>
    <property type="match status" value="1"/>
</dbReference>
<evidence type="ECO:0000313" key="1">
    <source>
        <dbReference type="EMBL" id="NJP15526.1"/>
    </source>
</evidence>
<dbReference type="EMBL" id="JAATEL010000014">
    <property type="protein sequence ID" value="NJP15526.1"/>
    <property type="molecule type" value="Genomic_DNA"/>
</dbReference>
<gene>
    <name evidence="1" type="ORF">HCJ95_14795</name>
</gene>
<comment type="caution">
    <text evidence="1">The sequence shown here is derived from an EMBL/GenBank/DDBJ whole genome shotgun (WGS) entry which is preliminary data.</text>
</comment>
<protein>
    <submittedName>
        <fullName evidence="1">Adenosylcobinamide amidohydrolase</fullName>
    </submittedName>
</protein>
<dbReference type="PANTHER" id="PTHR35336:SF5">
    <property type="entry name" value="ADENOSYLCOBINAMIDE AMIDOHYDROLASE"/>
    <property type="match status" value="1"/>
</dbReference>
<accession>A0ABX0YWT6</accession>